<feature type="region of interest" description="Disordered" evidence="1">
    <location>
        <begin position="284"/>
        <end position="516"/>
    </location>
</feature>
<dbReference type="PRINTS" id="PR01217">
    <property type="entry name" value="PRICHEXTENSN"/>
</dbReference>
<proteinExistence type="predicted"/>
<feature type="region of interest" description="Disordered" evidence="1">
    <location>
        <begin position="201"/>
        <end position="267"/>
    </location>
</feature>
<feature type="compositionally biased region" description="Low complexity" evidence="1">
    <location>
        <begin position="17"/>
        <end position="27"/>
    </location>
</feature>
<feature type="region of interest" description="Disordered" evidence="1">
    <location>
        <begin position="94"/>
        <end position="179"/>
    </location>
</feature>
<feature type="compositionally biased region" description="Polar residues" evidence="1">
    <location>
        <begin position="98"/>
        <end position="108"/>
    </location>
</feature>
<dbReference type="STRING" id="195883.A0A482XRR0"/>
<sequence length="631" mass="69058">MDRGTDPMDHESESSRNNESNSRSSSSTANYPSYIHNVYPPRRIVRLPTINVYPHNARSSSDTNRLNNHNPPASNYGSPFSWYSRNFLGRPPRFTRVASDSSDGTLEPTQVPEVESTTSNNNSSSSIGRRASAMATAANRSGQLPATAPATPSAGTDERSASRSSSQFLSPDTNPRNNLLSFNPEDLYCGYFQHATNLGRADSATSNQPSGTNSEDSSQSSVESVRVRARVSVGYRNSETEGSTSNSENRSRQEPPATAAAANSTRPSLSRTVYYIPLFEADSTSVDDSERSINRISSTSETPTRRPLSGLPQETISLNIRRPDSLGGGDNASNNQSGQTTSSRFFRFRRRRLLHDNSSYLSDESTLSSSQHNSPDDNEATTNPDRRNNATARSEEQLTTRGDRELYFEPVGASQAGPTQGPLWTPWERVTSYYQERDSSRDTDAAPAPPTLPPPPPPPPPLPPPPPPLPPTIPPQPPAPPSVTDNSIRSAEAAPNQRPRQSRSPPSSSGEQRSFPWIDRDTASVLLRVRRRLQNATQAAEDIWLNRVNEILDRPLPERRPPWHSLVSRTIGVPTKDGAPNFKKRSNQPDSSGNQQAQRQVLQDQSSSSPRVSRLRAAVTPNSSSRQPGAS</sequence>
<evidence type="ECO:0000313" key="3">
    <source>
        <dbReference type="Proteomes" id="UP000291343"/>
    </source>
</evidence>
<dbReference type="InParanoid" id="A0A482XRR0"/>
<feature type="compositionally biased region" description="Basic and acidic residues" evidence="1">
    <location>
        <begin position="435"/>
        <end position="444"/>
    </location>
</feature>
<name>A0A482XRR0_LAOST</name>
<feature type="region of interest" description="Disordered" evidence="1">
    <location>
        <begin position="555"/>
        <end position="631"/>
    </location>
</feature>
<feature type="compositionally biased region" description="Polar residues" evidence="1">
    <location>
        <begin position="331"/>
        <end position="343"/>
    </location>
</feature>
<feature type="compositionally biased region" description="Basic and acidic residues" evidence="1">
    <location>
        <begin position="384"/>
        <end position="407"/>
    </location>
</feature>
<dbReference type="AlphaFoldDB" id="A0A482XRR0"/>
<dbReference type="EMBL" id="QKKF02002181">
    <property type="protein sequence ID" value="RZF48506.1"/>
    <property type="molecule type" value="Genomic_DNA"/>
</dbReference>
<feature type="compositionally biased region" description="Pro residues" evidence="1">
    <location>
        <begin position="447"/>
        <end position="481"/>
    </location>
</feature>
<protein>
    <submittedName>
        <fullName evidence="2">Uncharacterized protein</fullName>
    </submittedName>
</protein>
<feature type="compositionally biased region" description="Low complexity" evidence="1">
    <location>
        <begin position="497"/>
        <end position="514"/>
    </location>
</feature>
<dbReference type="Proteomes" id="UP000291343">
    <property type="component" value="Unassembled WGS sequence"/>
</dbReference>
<feature type="region of interest" description="Disordered" evidence="1">
    <location>
        <begin position="1"/>
        <end position="37"/>
    </location>
</feature>
<feature type="compositionally biased region" description="Polar residues" evidence="1">
    <location>
        <begin position="588"/>
        <end position="611"/>
    </location>
</feature>
<feature type="compositionally biased region" description="Polar residues" evidence="1">
    <location>
        <begin position="167"/>
        <end position="179"/>
    </location>
</feature>
<organism evidence="2 3">
    <name type="scientific">Laodelphax striatellus</name>
    <name type="common">Small brown planthopper</name>
    <name type="synonym">Delphax striatella</name>
    <dbReference type="NCBI Taxonomy" id="195883"/>
    <lineage>
        <taxon>Eukaryota</taxon>
        <taxon>Metazoa</taxon>
        <taxon>Ecdysozoa</taxon>
        <taxon>Arthropoda</taxon>
        <taxon>Hexapoda</taxon>
        <taxon>Insecta</taxon>
        <taxon>Pterygota</taxon>
        <taxon>Neoptera</taxon>
        <taxon>Paraneoptera</taxon>
        <taxon>Hemiptera</taxon>
        <taxon>Auchenorrhyncha</taxon>
        <taxon>Fulgoroidea</taxon>
        <taxon>Delphacidae</taxon>
        <taxon>Criomorphinae</taxon>
        <taxon>Laodelphax</taxon>
    </lineage>
</organism>
<feature type="compositionally biased region" description="Polar residues" evidence="1">
    <location>
        <begin position="57"/>
        <end position="80"/>
    </location>
</feature>
<feature type="compositionally biased region" description="Basic and acidic residues" evidence="1">
    <location>
        <begin position="1"/>
        <end position="16"/>
    </location>
</feature>
<feature type="region of interest" description="Disordered" evidence="1">
    <location>
        <begin position="55"/>
        <end position="80"/>
    </location>
</feature>
<feature type="compositionally biased region" description="Polar residues" evidence="1">
    <location>
        <begin position="620"/>
        <end position="631"/>
    </location>
</feature>
<comment type="caution">
    <text evidence="2">The sequence shown here is derived from an EMBL/GenBank/DDBJ whole genome shotgun (WGS) entry which is preliminary data.</text>
</comment>
<gene>
    <name evidence="2" type="ORF">LSTR_LSTR016432</name>
</gene>
<feature type="compositionally biased region" description="Low complexity" evidence="1">
    <location>
        <begin position="358"/>
        <end position="370"/>
    </location>
</feature>
<feature type="compositionally biased region" description="Low complexity" evidence="1">
    <location>
        <begin position="214"/>
        <end position="248"/>
    </location>
</feature>
<keyword evidence="3" id="KW-1185">Reference proteome</keyword>
<feature type="compositionally biased region" description="Polar residues" evidence="1">
    <location>
        <begin position="203"/>
        <end position="213"/>
    </location>
</feature>
<evidence type="ECO:0000256" key="1">
    <source>
        <dbReference type="SAM" id="MobiDB-lite"/>
    </source>
</evidence>
<feature type="compositionally biased region" description="Low complexity" evidence="1">
    <location>
        <begin position="145"/>
        <end position="155"/>
    </location>
</feature>
<reference evidence="2 3" key="1">
    <citation type="journal article" date="2017" name="Gigascience">
        <title>Genome sequence of the small brown planthopper, Laodelphax striatellus.</title>
        <authorList>
            <person name="Zhu J."/>
            <person name="Jiang F."/>
            <person name="Wang X."/>
            <person name="Yang P."/>
            <person name="Bao Y."/>
            <person name="Zhao W."/>
            <person name="Wang W."/>
            <person name="Lu H."/>
            <person name="Wang Q."/>
            <person name="Cui N."/>
            <person name="Li J."/>
            <person name="Chen X."/>
            <person name="Luo L."/>
            <person name="Yu J."/>
            <person name="Kang L."/>
            <person name="Cui F."/>
        </authorList>
    </citation>
    <scope>NUCLEOTIDE SEQUENCE [LARGE SCALE GENOMIC DNA]</scope>
    <source>
        <strain evidence="2">Lst14</strain>
    </source>
</reference>
<accession>A0A482XRR0</accession>
<evidence type="ECO:0000313" key="2">
    <source>
        <dbReference type="EMBL" id="RZF48506.1"/>
    </source>
</evidence>
<feature type="compositionally biased region" description="Low complexity" evidence="1">
    <location>
        <begin position="116"/>
        <end position="126"/>
    </location>
</feature>